<dbReference type="InterPro" id="IPR037069">
    <property type="entry name" value="AcylCoA_DH/ox_N_sf"/>
</dbReference>
<keyword evidence="5 12" id="KW-0560">Oxidoreductase</keyword>
<sequence>MTGLLTEEQGMIRDMARQFARDRLAPGAAAREAAGVIDPGIIDEMAGLGFLGMTVPEETGGVGADYTSYALALIEIAAADGAVSTMMSVHNAPFCAILQRFATPAQQEKWLKPAARGEFIGCFALTEPGTGTDAAAITSRARRTNHGYVLDGAKQFITSARIGGATIVFAVTDPEAGKKGLSAFYVPQDTPGLTVGAPEHKLGQKASDTCALGFEDMKLDHGALIGEEGQGLAIALSSLEAGRIGIASQSVGMAQAALELAVTYALERTAFGKPIFEHQAVAFRLADMDARLEAARQLVLHAAALKDAGRPCLREASIAKLTASEMAEGVVSDAIQTLGGYGYLAEFPLERIYRDVRVCQIYEGTSDVQRINISRDLKRRFQQ</sequence>
<proteinExistence type="inferred from homology"/>
<dbReference type="InterPro" id="IPR046373">
    <property type="entry name" value="Acyl-CoA_Oxase/DH_mid-dom_sf"/>
</dbReference>
<dbReference type="FunFam" id="1.10.540.10:FF:000002">
    <property type="entry name" value="Acyl-CoA dehydrogenase FadE19"/>
    <property type="match status" value="1"/>
</dbReference>
<evidence type="ECO:0000256" key="12">
    <source>
        <dbReference type="RuleBase" id="RU362125"/>
    </source>
</evidence>
<name>A0A975ZPN7_9RHOB</name>
<dbReference type="InterPro" id="IPR006089">
    <property type="entry name" value="Acyl-CoA_DH_CS"/>
</dbReference>
<evidence type="ECO:0000313" key="16">
    <source>
        <dbReference type="EMBL" id="SEJ92473.1"/>
    </source>
</evidence>
<dbReference type="InterPro" id="IPR036250">
    <property type="entry name" value="AcylCo_DH-like_C"/>
</dbReference>
<dbReference type="EMBL" id="FNYY01000014">
    <property type="protein sequence ID" value="SEJ92473.1"/>
    <property type="molecule type" value="Genomic_DNA"/>
</dbReference>
<dbReference type="RefSeq" id="WP_074837658.1">
    <property type="nucleotide sequence ID" value="NZ_FNYY01000014.1"/>
</dbReference>
<feature type="domain" description="Acyl-CoA oxidase/dehydrogenase middle" evidence="14">
    <location>
        <begin position="122"/>
        <end position="217"/>
    </location>
</feature>
<dbReference type="InterPro" id="IPR009075">
    <property type="entry name" value="AcylCo_DH/oxidase_C"/>
</dbReference>
<comment type="cofactor">
    <cofactor evidence="1 12">
        <name>FAD</name>
        <dbReference type="ChEBI" id="CHEBI:57692"/>
    </cofactor>
</comment>
<dbReference type="Pfam" id="PF02771">
    <property type="entry name" value="Acyl-CoA_dh_N"/>
    <property type="match status" value="1"/>
</dbReference>
<evidence type="ECO:0000259" key="13">
    <source>
        <dbReference type="Pfam" id="PF00441"/>
    </source>
</evidence>
<evidence type="ECO:0000259" key="15">
    <source>
        <dbReference type="Pfam" id="PF02771"/>
    </source>
</evidence>
<dbReference type="GO" id="GO:0050660">
    <property type="term" value="F:flavin adenine dinucleotide binding"/>
    <property type="evidence" value="ECO:0007669"/>
    <property type="project" value="InterPro"/>
</dbReference>
<evidence type="ECO:0000256" key="9">
    <source>
        <dbReference type="ARBA" id="ARBA00068311"/>
    </source>
</evidence>
<organism evidence="16 17">
    <name type="scientific">Marinovum algicola</name>
    <dbReference type="NCBI Taxonomy" id="42444"/>
    <lineage>
        <taxon>Bacteria</taxon>
        <taxon>Pseudomonadati</taxon>
        <taxon>Pseudomonadota</taxon>
        <taxon>Alphaproteobacteria</taxon>
        <taxon>Rhodobacterales</taxon>
        <taxon>Roseobacteraceae</taxon>
        <taxon>Marinovum</taxon>
    </lineage>
</organism>
<keyword evidence="4 12" id="KW-0274">FAD</keyword>
<dbReference type="Gene3D" id="2.40.110.10">
    <property type="entry name" value="Butyryl-CoA Dehydrogenase, subunit A, domain 2"/>
    <property type="match status" value="1"/>
</dbReference>
<protein>
    <recommendedName>
        <fullName evidence="9">3-sulfinopropanoyl-CoA desulfinase</fullName>
        <ecNumber evidence="7">1.3.8.10</ecNumber>
        <ecNumber evidence="8">3.13.1.4</ecNumber>
    </recommendedName>
    <alternativeName>
        <fullName evidence="11">3-sulfinopropionyl coenzyme A desulfinase</fullName>
    </alternativeName>
    <alternativeName>
        <fullName evidence="10">Cyclohex-1-ene-1-carbonyl-CoA dehydrogenase</fullName>
    </alternativeName>
</protein>
<dbReference type="GO" id="GO:0003995">
    <property type="term" value="F:acyl-CoA dehydrogenase activity"/>
    <property type="evidence" value="ECO:0007669"/>
    <property type="project" value="InterPro"/>
</dbReference>
<dbReference type="PANTHER" id="PTHR43884">
    <property type="entry name" value="ACYL-COA DEHYDROGENASE"/>
    <property type="match status" value="1"/>
</dbReference>
<evidence type="ECO:0000313" key="17">
    <source>
        <dbReference type="Proteomes" id="UP000182932"/>
    </source>
</evidence>
<comment type="caution">
    <text evidence="16">The sequence shown here is derived from an EMBL/GenBank/DDBJ whole genome shotgun (WGS) entry which is preliminary data.</text>
</comment>
<evidence type="ECO:0000256" key="10">
    <source>
        <dbReference type="ARBA" id="ARBA00072305"/>
    </source>
</evidence>
<dbReference type="GeneID" id="80819687"/>
<feature type="domain" description="Acyl-CoA dehydrogenase/oxidase C-terminal" evidence="13">
    <location>
        <begin position="229"/>
        <end position="377"/>
    </location>
</feature>
<dbReference type="Pfam" id="PF02770">
    <property type="entry name" value="Acyl-CoA_dh_M"/>
    <property type="match status" value="1"/>
</dbReference>
<dbReference type="InterPro" id="IPR009100">
    <property type="entry name" value="AcylCoA_DH/oxidase_NM_dom_sf"/>
</dbReference>
<dbReference type="Pfam" id="PF00441">
    <property type="entry name" value="Acyl-CoA_dh_1"/>
    <property type="match status" value="1"/>
</dbReference>
<dbReference type="EC" id="1.3.8.10" evidence="7"/>
<keyword evidence="17" id="KW-1185">Reference proteome</keyword>
<dbReference type="PIRSF" id="PIRSF016578">
    <property type="entry name" value="HsaA"/>
    <property type="match status" value="1"/>
</dbReference>
<evidence type="ECO:0000256" key="6">
    <source>
        <dbReference type="ARBA" id="ARBA00052938"/>
    </source>
</evidence>
<dbReference type="SUPFAM" id="SSF47203">
    <property type="entry name" value="Acyl-CoA dehydrogenase C-terminal domain-like"/>
    <property type="match status" value="1"/>
</dbReference>
<evidence type="ECO:0000256" key="8">
    <source>
        <dbReference type="ARBA" id="ARBA00066461"/>
    </source>
</evidence>
<dbReference type="PROSITE" id="PS00073">
    <property type="entry name" value="ACYL_COA_DH_2"/>
    <property type="match status" value="1"/>
</dbReference>
<keyword evidence="3 12" id="KW-0285">Flavoprotein</keyword>
<evidence type="ECO:0000256" key="1">
    <source>
        <dbReference type="ARBA" id="ARBA00001974"/>
    </source>
</evidence>
<dbReference type="InterPro" id="IPR013786">
    <property type="entry name" value="AcylCoA_DH/ox_N"/>
</dbReference>
<dbReference type="PANTHER" id="PTHR43884:SF12">
    <property type="entry name" value="ISOVALERYL-COA DEHYDROGENASE, MITOCHONDRIAL-RELATED"/>
    <property type="match status" value="1"/>
</dbReference>
<dbReference type="Gene3D" id="1.10.540.10">
    <property type="entry name" value="Acyl-CoA dehydrogenase/oxidase, N-terminal domain"/>
    <property type="match status" value="1"/>
</dbReference>
<comment type="similarity">
    <text evidence="2 12">Belongs to the acyl-CoA dehydrogenase family.</text>
</comment>
<dbReference type="FunFam" id="1.20.140.10:FF:000004">
    <property type="entry name" value="Acyl-CoA dehydrogenase FadE25"/>
    <property type="match status" value="1"/>
</dbReference>
<dbReference type="FunFam" id="2.40.110.10:FF:000001">
    <property type="entry name" value="Acyl-CoA dehydrogenase, mitochondrial"/>
    <property type="match status" value="1"/>
</dbReference>
<dbReference type="Proteomes" id="UP000182932">
    <property type="component" value="Unassembled WGS sequence"/>
</dbReference>
<dbReference type="Gene3D" id="1.20.140.10">
    <property type="entry name" value="Butyryl-CoA Dehydrogenase, subunit A, domain 3"/>
    <property type="match status" value="1"/>
</dbReference>
<evidence type="ECO:0000256" key="4">
    <source>
        <dbReference type="ARBA" id="ARBA00022827"/>
    </source>
</evidence>
<dbReference type="SUPFAM" id="SSF56645">
    <property type="entry name" value="Acyl-CoA dehydrogenase NM domain-like"/>
    <property type="match status" value="1"/>
</dbReference>
<evidence type="ECO:0000256" key="5">
    <source>
        <dbReference type="ARBA" id="ARBA00023002"/>
    </source>
</evidence>
<comment type="catalytic activity">
    <reaction evidence="6">
        <text>3-sulfinopropanoyl-CoA + H2O = propanoyl-CoA + sulfite + H(+)</text>
        <dbReference type="Rhea" id="RHEA:41624"/>
        <dbReference type="ChEBI" id="CHEBI:15377"/>
        <dbReference type="ChEBI" id="CHEBI:15378"/>
        <dbReference type="ChEBI" id="CHEBI:17359"/>
        <dbReference type="ChEBI" id="CHEBI:57392"/>
        <dbReference type="ChEBI" id="CHEBI:78349"/>
        <dbReference type="EC" id="3.13.1.4"/>
    </reaction>
    <physiologicalReaction direction="left-to-right" evidence="6">
        <dbReference type="Rhea" id="RHEA:41625"/>
    </physiologicalReaction>
</comment>
<evidence type="ECO:0000256" key="3">
    <source>
        <dbReference type="ARBA" id="ARBA00022630"/>
    </source>
</evidence>
<dbReference type="InterPro" id="IPR006091">
    <property type="entry name" value="Acyl-CoA_Oxase/DH_mid-dom"/>
</dbReference>
<dbReference type="AlphaFoldDB" id="A0A975ZPN7"/>
<evidence type="ECO:0000259" key="14">
    <source>
        <dbReference type="Pfam" id="PF02770"/>
    </source>
</evidence>
<gene>
    <name evidence="16" type="ORF">SAMN04487940_11421</name>
</gene>
<feature type="domain" description="Acyl-CoA dehydrogenase/oxidase N-terminal" evidence="15">
    <location>
        <begin position="6"/>
        <end position="118"/>
    </location>
</feature>
<evidence type="ECO:0000256" key="2">
    <source>
        <dbReference type="ARBA" id="ARBA00009347"/>
    </source>
</evidence>
<evidence type="ECO:0000256" key="7">
    <source>
        <dbReference type="ARBA" id="ARBA00066362"/>
    </source>
</evidence>
<reference evidence="16 17" key="1">
    <citation type="submission" date="2016-10" db="EMBL/GenBank/DDBJ databases">
        <authorList>
            <person name="Varghese N."/>
            <person name="Submissions S."/>
        </authorList>
    </citation>
    <scope>NUCLEOTIDE SEQUENCE [LARGE SCALE GENOMIC DNA]</scope>
    <source>
        <strain evidence="16 17">FF3</strain>
    </source>
</reference>
<evidence type="ECO:0000256" key="11">
    <source>
        <dbReference type="ARBA" id="ARBA00075603"/>
    </source>
</evidence>
<dbReference type="EC" id="3.13.1.4" evidence="8"/>
<accession>A0A975ZPN7</accession>